<evidence type="ECO:0000256" key="2">
    <source>
        <dbReference type="SAM" id="Phobius"/>
    </source>
</evidence>
<feature type="domain" description="FHA" evidence="3">
    <location>
        <begin position="24"/>
        <end position="73"/>
    </location>
</feature>
<dbReference type="InterPro" id="IPR032030">
    <property type="entry name" value="YscD_cytoplasmic_dom"/>
</dbReference>
<dbReference type="Gene3D" id="2.60.200.20">
    <property type="match status" value="1"/>
</dbReference>
<dbReference type="CDD" id="cd00060">
    <property type="entry name" value="FHA"/>
    <property type="match status" value="1"/>
</dbReference>
<dbReference type="SMART" id="SM00240">
    <property type="entry name" value="FHA"/>
    <property type="match status" value="1"/>
</dbReference>
<dbReference type="PROSITE" id="PS50006">
    <property type="entry name" value="FHA_DOMAIN"/>
    <property type="match status" value="1"/>
</dbReference>
<dbReference type="InterPro" id="IPR000253">
    <property type="entry name" value="FHA_dom"/>
</dbReference>
<feature type="transmembrane region" description="Helical" evidence="2">
    <location>
        <begin position="262"/>
        <end position="282"/>
    </location>
</feature>
<feature type="region of interest" description="Disordered" evidence="1">
    <location>
        <begin position="104"/>
        <end position="224"/>
    </location>
</feature>
<feature type="compositionally biased region" description="Basic and acidic residues" evidence="1">
    <location>
        <begin position="128"/>
        <end position="147"/>
    </location>
</feature>
<comment type="caution">
    <text evidence="4">The sequence shown here is derived from an EMBL/GenBank/DDBJ whole genome shotgun (WGS) entry which is preliminary data.</text>
</comment>
<dbReference type="InterPro" id="IPR008984">
    <property type="entry name" value="SMAD_FHA_dom_sf"/>
</dbReference>
<dbReference type="STRING" id="394096.DB31_4491"/>
<dbReference type="Proteomes" id="UP000028725">
    <property type="component" value="Unassembled WGS sequence"/>
</dbReference>
<dbReference type="InterPro" id="IPR050923">
    <property type="entry name" value="Cell_Proc_Reg/RNA_Proc"/>
</dbReference>
<dbReference type="SUPFAM" id="SSF49879">
    <property type="entry name" value="SMAD/FHA domain"/>
    <property type="match status" value="1"/>
</dbReference>
<keyword evidence="2" id="KW-0472">Membrane</keyword>
<proteinExistence type="predicted"/>
<name>A0A085W043_9BACT</name>
<keyword evidence="5" id="KW-1185">Reference proteome</keyword>
<accession>A0A085W043</accession>
<evidence type="ECO:0000256" key="1">
    <source>
        <dbReference type="SAM" id="MobiDB-lite"/>
    </source>
</evidence>
<dbReference type="RefSeq" id="WP_044198411.1">
    <property type="nucleotide sequence ID" value="NZ_JMCB01000025.1"/>
</dbReference>
<protein>
    <submittedName>
        <fullName evidence="4">Adenylate cyclase</fullName>
    </submittedName>
</protein>
<dbReference type="AlphaFoldDB" id="A0A085W043"/>
<organism evidence="4 5">
    <name type="scientific">Hyalangium minutum</name>
    <dbReference type="NCBI Taxonomy" id="394096"/>
    <lineage>
        <taxon>Bacteria</taxon>
        <taxon>Pseudomonadati</taxon>
        <taxon>Myxococcota</taxon>
        <taxon>Myxococcia</taxon>
        <taxon>Myxococcales</taxon>
        <taxon>Cystobacterineae</taxon>
        <taxon>Archangiaceae</taxon>
        <taxon>Hyalangium</taxon>
    </lineage>
</organism>
<evidence type="ECO:0000313" key="4">
    <source>
        <dbReference type="EMBL" id="KFE61056.1"/>
    </source>
</evidence>
<keyword evidence="2" id="KW-1133">Transmembrane helix</keyword>
<gene>
    <name evidence="4" type="ORF">DB31_4491</name>
</gene>
<reference evidence="4 5" key="1">
    <citation type="submission" date="2014-04" db="EMBL/GenBank/DDBJ databases">
        <title>Genome assembly of Hyalangium minutum DSM 14724.</title>
        <authorList>
            <person name="Sharma G."/>
            <person name="Subramanian S."/>
        </authorList>
    </citation>
    <scope>NUCLEOTIDE SEQUENCE [LARGE SCALE GENOMIC DNA]</scope>
    <source>
        <strain evidence="4 5">DSM 14724</strain>
    </source>
</reference>
<sequence>MGFQLKIAEGKDAGKEFEFDQESVLIGRTPECDVVLYDAGVSRKHCRIFNEGSDFLIEDMGSSNGTKVNGAAITRKQALATGDKLTLGPVVFVFEAMLDQAEEPSTDAGVDLPPAEPGTDANSTRIVSVDKVKPRAKNKGEAFKPEGAEAEPENLDKIQRSATRALPAVRPNRPATGNVPRTSGSSAAVPRASGPSGSIERVSGASPVPRRSGGSGAVARAAPKEGALSAAEKARIKRESPGPLAAAKLFWLQASTNVRRGILGGVGVLALALVATAYYYVISQDIGLGGPRRGPEPMELSNKAIPDVFGLGEGVDYPKADLKNFTWEYTAATRAVVILHFQAQGISQGEVVVTVNGVDVGQVPADTLASRDRSLEIMIPPNLLKKGETNRIVFDNTKNPPGEDEWRIWNVRVEKALLPDLPPDELVAKAKEAYSRGRLNFERMDVGARNRYEAWKSFREAWLLLEAHPEPKPDLYFEAKDRMKDAQQEMDKTCAKLLLETEGYYNQRNFKNARDTLDHIREYFPEYDQPCATHAENKRAEYGF</sequence>
<dbReference type="PANTHER" id="PTHR23308">
    <property type="entry name" value="NUCLEAR INHIBITOR OF PROTEIN PHOSPHATASE-1"/>
    <property type="match status" value="1"/>
</dbReference>
<evidence type="ECO:0000259" key="3">
    <source>
        <dbReference type="PROSITE" id="PS50006"/>
    </source>
</evidence>
<keyword evidence="2" id="KW-0812">Transmembrane</keyword>
<dbReference type="PATRIC" id="fig|394096.3.peg.8224"/>
<dbReference type="Pfam" id="PF16697">
    <property type="entry name" value="Yop-YscD_cpl"/>
    <property type="match status" value="1"/>
</dbReference>
<evidence type="ECO:0000313" key="5">
    <source>
        <dbReference type="Proteomes" id="UP000028725"/>
    </source>
</evidence>
<dbReference type="EMBL" id="JMCB01000025">
    <property type="protein sequence ID" value="KFE61056.1"/>
    <property type="molecule type" value="Genomic_DNA"/>
</dbReference>
<dbReference type="OrthoDB" id="5498372at2"/>